<dbReference type="AlphaFoldDB" id="X6L9S3"/>
<dbReference type="Proteomes" id="UP000023152">
    <property type="component" value="Unassembled WGS sequence"/>
</dbReference>
<reference evidence="1 2" key="1">
    <citation type="journal article" date="2013" name="Curr. Biol.">
        <title>The Genome of the Foraminiferan Reticulomyxa filosa.</title>
        <authorList>
            <person name="Glockner G."/>
            <person name="Hulsmann N."/>
            <person name="Schleicher M."/>
            <person name="Noegel A.A."/>
            <person name="Eichinger L."/>
            <person name="Gallinger C."/>
            <person name="Pawlowski J."/>
            <person name="Sierra R."/>
            <person name="Euteneuer U."/>
            <person name="Pillet L."/>
            <person name="Moustafa A."/>
            <person name="Platzer M."/>
            <person name="Groth M."/>
            <person name="Szafranski K."/>
            <person name="Schliwa M."/>
        </authorList>
    </citation>
    <scope>NUCLEOTIDE SEQUENCE [LARGE SCALE GENOMIC DNA]</scope>
</reference>
<gene>
    <name evidence="1" type="ORF">RFI_39228</name>
</gene>
<proteinExistence type="predicted"/>
<evidence type="ECO:0000313" key="1">
    <source>
        <dbReference type="EMBL" id="ETN98283.1"/>
    </source>
</evidence>
<name>X6L9S3_RETFI</name>
<comment type="caution">
    <text evidence="1">The sequence shown here is derived from an EMBL/GenBank/DDBJ whole genome shotgun (WGS) entry which is preliminary data.</text>
</comment>
<accession>X6L9S3</accession>
<evidence type="ECO:0000313" key="2">
    <source>
        <dbReference type="Proteomes" id="UP000023152"/>
    </source>
</evidence>
<dbReference type="InterPro" id="IPR011043">
    <property type="entry name" value="Gal_Oxase/kelch_b-propeller"/>
</dbReference>
<protein>
    <submittedName>
        <fullName evidence="1">Uncharacterized protein</fullName>
    </submittedName>
</protein>
<sequence>MSNQPFQNLKKLPIPLWQSQCVPHKNELLICGGYQQRACYFYPNKSNEINNYNQWIPFTDNHNHSITIGRDGNNYLGVRAVIGGINNNLLFITYQLKNVSEFDLNTFQFIKHDTLPTSDCIDYHCFKRINRIIKYCCFVKGQDYQLNIMKIITLFDFINYLFVKVLHHLMHVHMFVSMISSCSLVDMVDIVDIITKVCLWYVSLLSKNEIQYIIQYWIRILKIKFGWIDEFDKIIIKCKAQIKFANRVIFKQISKKILNKIKQLKLKKIKIRMNVKKNECSTTFVRIGIVKTSSVCFYYFSAMKFVLIYSKMNFLYQSQNEGVIKKKIFEIEDYKSINF</sequence>
<dbReference type="EMBL" id="ASPP01047134">
    <property type="protein sequence ID" value="ETN98283.1"/>
    <property type="molecule type" value="Genomic_DNA"/>
</dbReference>
<dbReference type="SUPFAM" id="SSF50965">
    <property type="entry name" value="Galactose oxidase, central domain"/>
    <property type="match status" value="1"/>
</dbReference>
<keyword evidence="2" id="KW-1185">Reference proteome</keyword>
<organism evidence="1 2">
    <name type="scientific">Reticulomyxa filosa</name>
    <dbReference type="NCBI Taxonomy" id="46433"/>
    <lineage>
        <taxon>Eukaryota</taxon>
        <taxon>Sar</taxon>
        <taxon>Rhizaria</taxon>
        <taxon>Retaria</taxon>
        <taxon>Foraminifera</taxon>
        <taxon>Monothalamids</taxon>
        <taxon>Reticulomyxidae</taxon>
        <taxon>Reticulomyxa</taxon>
    </lineage>
</organism>